<gene>
    <name evidence="1" type="ORF">PR048_026375</name>
</gene>
<proteinExistence type="predicted"/>
<dbReference type="PANTHER" id="PTHR47331">
    <property type="entry name" value="PHD-TYPE DOMAIN-CONTAINING PROTEIN"/>
    <property type="match status" value="1"/>
</dbReference>
<name>A0ABQ9GL66_9NEOP</name>
<evidence type="ECO:0000313" key="1">
    <source>
        <dbReference type="EMBL" id="KAJ8872759.1"/>
    </source>
</evidence>
<dbReference type="EMBL" id="JARBHB010000011">
    <property type="protein sequence ID" value="KAJ8872759.1"/>
    <property type="molecule type" value="Genomic_DNA"/>
</dbReference>
<evidence type="ECO:0000313" key="2">
    <source>
        <dbReference type="Proteomes" id="UP001159363"/>
    </source>
</evidence>
<comment type="caution">
    <text evidence="1">The sequence shown here is derived from an EMBL/GenBank/DDBJ whole genome shotgun (WGS) entry which is preliminary data.</text>
</comment>
<organism evidence="1 2">
    <name type="scientific">Dryococelus australis</name>
    <dbReference type="NCBI Taxonomy" id="614101"/>
    <lineage>
        <taxon>Eukaryota</taxon>
        <taxon>Metazoa</taxon>
        <taxon>Ecdysozoa</taxon>
        <taxon>Arthropoda</taxon>
        <taxon>Hexapoda</taxon>
        <taxon>Insecta</taxon>
        <taxon>Pterygota</taxon>
        <taxon>Neoptera</taxon>
        <taxon>Polyneoptera</taxon>
        <taxon>Phasmatodea</taxon>
        <taxon>Verophasmatodea</taxon>
        <taxon>Anareolatae</taxon>
        <taxon>Phasmatidae</taxon>
        <taxon>Eurycanthinae</taxon>
        <taxon>Dryococelus</taxon>
    </lineage>
</organism>
<accession>A0ABQ9GL66</accession>
<dbReference type="PANTHER" id="PTHR47331:SF6">
    <property type="entry name" value="DOUBLECORTIN DOMAIN-CONTAINING PROTEIN"/>
    <property type="match status" value="1"/>
</dbReference>
<dbReference type="Proteomes" id="UP001159363">
    <property type="component" value="Chromosome 10"/>
</dbReference>
<keyword evidence="2" id="KW-1185">Reference proteome</keyword>
<reference evidence="1 2" key="1">
    <citation type="submission" date="2023-02" db="EMBL/GenBank/DDBJ databases">
        <title>LHISI_Scaffold_Assembly.</title>
        <authorList>
            <person name="Stuart O.P."/>
            <person name="Cleave R."/>
            <person name="Magrath M.J.L."/>
            <person name="Mikheyev A.S."/>
        </authorList>
    </citation>
    <scope>NUCLEOTIDE SEQUENCE [LARGE SCALE GENOMIC DNA]</scope>
    <source>
        <strain evidence="1">Daus_M_001</strain>
        <tissue evidence="1">Leg muscle</tissue>
    </source>
</reference>
<protein>
    <recommendedName>
        <fullName evidence="3">Integrase zinc-binding domain-containing protein</fullName>
    </recommendedName>
</protein>
<sequence>MPSSEQEKKNPSAKEEVQWYLQRFSKLSQIVKLIAWMLRGRNTVHRVISKCVRCRRFESRKITTNPAPLPEDRVNDATVFEVCGVGMAGPSLFLQGLRRFIAWRGTSRVMYSDNGTNFIRIDDGFDSLYWSKIEEEFCSRRIHWKFISPTAA</sequence>
<evidence type="ECO:0008006" key="3">
    <source>
        <dbReference type="Google" id="ProtNLM"/>
    </source>
</evidence>